<sequence>MRRIGHGRLFAVFGLAVCGVIASSLDAPAQAAPTFRESPAYDHNRVGNGRTNVNTTSIRSPVNISGVQIVADANTVARVSRNNAICKRHRHCRIRQYTRVGY</sequence>
<evidence type="ECO:0000313" key="2">
    <source>
        <dbReference type="EMBL" id="GAA0354862.1"/>
    </source>
</evidence>
<evidence type="ECO:0008006" key="4">
    <source>
        <dbReference type="Google" id="ProtNLM"/>
    </source>
</evidence>
<keyword evidence="3" id="KW-1185">Reference proteome</keyword>
<evidence type="ECO:0000256" key="1">
    <source>
        <dbReference type="SAM" id="SignalP"/>
    </source>
</evidence>
<gene>
    <name evidence="2" type="ORF">GCM10010151_50480</name>
</gene>
<feature type="chain" id="PRO_5045863876" description="Secreted protein" evidence="1">
    <location>
        <begin position="32"/>
        <end position="102"/>
    </location>
</feature>
<proteinExistence type="predicted"/>
<evidence type="ECO:0000313" key="3">
    <source>
        <dbReference type="Proteomes" id="UP001501822"/>
    </source>
</evidence>
<reference evidence="2 3" key="1">
    <citation type="journal article" date="2019" name="Int. J. Syst. Evol. Microbiol.">
        <title>The Global Catalogue of Microorganisms (GCM) 10K type strain sequencing project: providing services to taxonomists for standard genome sequencing and annotation.</title>
        <authorList>
            <consortium name="The Broad Institute Genomics Platform"/>
            <consortium name="The Broad Institute Genome Sequencing Center for Infectious Disease"/>
            <person name="Wu L."/>
            <person name="Ma J."/>
        </authorList>
    </citation>
    <scope>NUCLEOTIDE SEQUENCE [LARGE SCALE GENOMIC DNA]</scope>
    <source>
        <strain evidence="2 3">JCM 3146</strain>
    </source>
</reference>
<keyword evidence="1" id="KW-0732">Signal</keyword>
<dbReference type="RefSeq" id="WP_252801789.1">
    <property type="nucleotide sequence ID" value="NZ_BAAABM010000047.1"/>
</dbReference>
<feature type="signal peptide" evidence="1">
    <location>
        <begin position="1"/>
        <end position="31"/>
    </location>
</feature>
<comment type="caution">
    <text evidence="2">The sequence shown here is derived from an EMBL/GenBank/DDBJ whole genome shotgun (WGS) entry which is preliminary data.</text>
</comment>
<accession>A0ABN0X4D5</accession>
<dbReference type="EMBL" id="BAAABM010000047">
    <property type="protein sequence ID" value="GAA0354862.1"/>
    <property type="molecule type" value="Genomic_DNA"/>
</dbReference>
<protein>
    <recommendedName>
        <fullName evidence="4">Secreted protein</fullName>
    </recommendedName>
</protein>
<organism evidence="2 3">
    <name type="scientific">Actinoallomurus spadix</name>
    <dbReference type="NCBI Taxonomy" id="79912"/>
    <lineage>
        <taxon>Bacteria</taxon>
        <taxon>Bacillati</taxon>
        <taxon>Actinomycetota</taxon>
        <taxon>Actinomycetes</taxon>
        <taxon>Streptosporangiales</taxon>
        <taxon>Thermomonosporaceae</taxon>
        <taxon>Actinoallomurus</taxon>
    </lineage>
</organism>
<dbReference type="Proteomes" id="UP001501822">
    <property type="component" value="Unassembled WGS sequence"/>
</dbReference>
<name>A0ABN0X4D5_9ACTN</name>